<dbReference type="InterPro" id="IPR032914">
    <property type="entry name" value="Vam6/VPS39/TRAP1"/>
</dbReference>
<feature type="repeat" description="CHCR" evidence="4">
    <location>
        <begin position="583"/>
        <end position="748"/>
    </location>
</feature>
<dbReference type="PROSITE" id="PS50236">
    <property type="entry name" value="CHCR"/>
    <property type="match status" value="1"/>
</dbReference>
<name>A0A6G0TBD1_APHGL</name>
<protein>
    <recommendedName>
        <fullName evidence="5">CNH domain-containing protein</fullName>
    </recommendedName>
</protein>
<dbReference type="PANTHER" id="PTHR12894">
    <property type="entry name" value="CNH DOMAIN CONTAINING"/>
    <property type="match status" value="1"/>
</dbReference>
<proteinExistence type="inferred from homology"/>
<comment type="caution">
    <text evidence="6">The sequence shown here is derived from an EMBL/GenBank/DDBJ whole genome shotgun (WGS) entry which is preliminary data.</text>
</comment>
<dbReference type="Pfam" id="PF10367">
    <property type="entry name" value="zf-Vps39_C"/>
    <property type="match status" value="1"/>
</dbReference>
<dbReference type="GO" id="GO:0006886">
    <property type="term" value="P:intracellular protein transport"/>
    <property type="evidence" value="ECO:0007669"/>
    <property type="project" value="UniProtKB-UniRule"/>
</dbReference>
<comment type="subcellular location">
    <subcellularLocation>
        <location evidence="1">Endomembrane system</location>
        <topology evidence="1">Peripheral membrane protein</topology>
    </subcellularLocation>
</comment>
<organism evidence="6 7">
    <name type="scientific">Aphis glycines</name>
    <name type="common">Soybean aphid</name>
    <dbReference type="NCBI Taxonomy" id="307491"/>
    <lineage>
        <taxon>Eukaryota</taxon>
        <taxon>Metazoa</taxon>
        <taxon>Ecdysozoa</taxon>
        <taxon>Arthropoda</taxon>
        <taxon>Hexapoda</taxon>
        <taxon>Insecta</taxon>
        <taxon>Pterygota</taxon>
        <taxon>Neoptera</taxon>
        <taxon>Paraneoptera</taxon>
        <taxon>Hemiptera</taxon>
        <taxon>Sternorrhyncha</taxon>
        <taxon>Aphidomorpha</taxon>
        <taxon>Aphidoidea</taxon>
        <taxon>Aphididae</taxon>
        <taxon>Aphidini</taxon>
        <taxon>Aphis</taxon>
        <taxon>Aphis</taxon>
    </lineage>
</organism>
<dbReference type="GO" id="GO:0016020">
    <property type="term" value="C:membrane"/>
    <property type="evidence" value="ECO:0007669"/>
    <property type="project" value="TreeGrafter"/>
</dbReference>
<keyword evidence="7" id="KW-1185">Reference proteome</keyword>
<dbReference type="InterPro" id="IPR019453">
    <property type="entry name" value="VPS39/TGFA1_Znf"/>
</dbReference>
<evidence type="ECO:0000256" key="4">
    <source>
        <dbReference type="PROSITE-ProRule" id="PRU01006"/>
    </source>
</evidence>
<dbReference type="PANTHER" id="PTHR12894:SF49">
    <property type="entry name" value="VAM6_VPS39-LIKE PROTEIN"/>
    <property type="match status" value="1"/>
</dbReference>
<evidence type="ECO:0000256" key="2">
    <source>
        <dbReference type="ARBA" id="ARBA00023136"/>
    </source>
</evidence>
<dbReference type="EMBL" id="VYZN01000044">
    <property type="protein sequence ID" value="KAE9529756.1"/>
    <property type="molecule type" value="Genomic_DNA"/>
</dbReference>
<dbReference type="Proteomes" id="UP000475862">
    <property type="component" value="Unassembled WGS sequence"/>
</dbReference>
<dbReference type="InterPro" id="IPR000547">
    <property type="entry name" value="Clathrin_H-chain/VPS_repeat"/>
</dbReference>
<gene>
    <name evidence="6" type="ORF">AGLY_011852</name>
</gene>
<dbReference type="GO" id="GO:0006914">
    <property type="term" value="P:autophagy"/>
    <property type="evidence" value="ECO:0007669"/>
    <property type="project" value="TreeGrafter"/>
</dbReference>
<dbReference type="GO" id="GO:0005737">
    <property type="term" value="C:cytoplasm"/>
    <property type="evidence" value="ECO:0007669"/>
    <property type="project" value="TreeGrafter"/>
</dbReference>
<dbReference type="PROSITE" id="PS50219">
    <property type="entry name" value="CNH"/>
    <property type="match status" value="1"/>
</dbReference>
<dbReference type="GO" id="GO:0034058">
    <property type="term" value="P:endosomal vesicle fusion"/>
    <property type="evidence" value="ECO:0007669"/>
    <property type="project" value="TreeGrafter"/>
</dbReference>
<evidence type="ECO:0000256" key="3">
    <source>
        <dbReference type="ARBA" id="ARBA00038201"/>
    </source>
</evidence>
<dbReference type="InterPro" id="IPR019452">
    <property type="entry name" value="VPS39/TGF_beta_rcpt-assoc_1"/>
</dbReference>
<evidence type="ECO:0000256" key="1">
    <source>
        <dbReference type="ARBA" id="ARBA00004184"/>
    </source>
</evidence>
<dbReference type="OrthoDB" id="5325112at2759"/>
<dbReference type="GO" id="GO:0012505">
    <property type="term" value="C:endomembrane system"/>
    <property type="evidence" value="ECO:0007669"/>
    <property type="project" value="UniProtKB-SubCell"/>
</dbReference>
<dbReference type="Pfam" id="PF10366">
    <property type="entry name" value="Vps39_1"/>
    <property type="match status" value="1"/>
</dbReference>
<accession>A0A6G0TBD1</accession>
<dbReference type="InterPro" id="IPR001180">
    <property type="entry name" value="CNH_dom"/>
</dbReference>
<dbReference type="Pfam" id="PF00780">
    <property type="entry name" value="CNH"/>
    <property type="match status" value="1"/>
</dbReference>
<evidence type="ECO:0000259" key="5">
    <source>
        <dbReference type="PROSITE" id="PS50219"/>
    </source>
</evidence>
<evidence type="ECO:0000313" key="7">
    <source>
        <dbReference type="Proteomes" id="UP000475862"/>
    </source>
</evidence>
<evidence type="ECO:0000313" key="6">
    <source>
        <dbReference type="EMBL" id="KAE9529756.1"/>
    </source>
</evidence>
<reference evidence="6 7" key="1">
    <citation type="submission" date="2019-08" db="EMBL/GenBank/DDBJ databases">
        <title>The genome of the soybean aphid Biotype 1, its phylome, world population structure and adaptation to the North American continent.</title>
        <authorList>
            <person name="Giordano R."/>
            <person name="Donthu R.K."/>
            <person name="Hernandez A.G."/>
            <person name="Wright C.L."/>
            <person name="Zimin A.V."/>
        </authorList>
    </citation>
    <scope>NUCLEOTIDE SEQUENCE [LARGE SCALE GENOMIC DNA]</scope>
    <source>
        <tissue evidence="6">Whole aphids</tissue>
    </source>
</reference>
<dbReference type="AlphaFoldDB" id="A0A6G0TBD1"/>
<dbReference type="Pfam" id="PF23556">
    <property type="entry name" value="TPR_Vps41"/>
    <property type="match status" value="1"/>
</dbReference>
<sequence>MSANDLQFKMHDVYEVIKLLKYSVQIESITAYDNYLLVGNRLGHIFLYTTSPRVQLVDCNKTFSKRPILQLTAISECQIVICLSDERVSVLDVSRDKVIHLKTPGLQKTKGASYFTVNVKTPDGLQSNPSNTVVRLCVAVKRQLQVYYWKGKDFLEHSENINLPDIPRTLVWCDQTVIIGCKNEYYLFDKIQDFVLLPSLRALSKLFDIKVTMEQVKPLFLTGKNQEPIITKISDTMFGVVKDSHLIVMSTMGKVAEQQFIKWVDTPSIILYDEPYLIASIGDKLYVQTIESVESSVSRQVISASSKTMNMFTCKSGLIYVSSTLDVCCLKAVPFSKQIKRLLEDKDFQLALKLANISDESIDDKEKNVSQIRTLYANDLFEKKKYQESMREFLKLNTDPYDVIRLFPNLLPQSDSDYGEEILEKEMEIKIVALIEYLTEVRFNLLKEPNVKNQSDILEINTNHQEQLLQIIDTTLLKCYLQTNDALIAPLLRLNHCHLLETETTLKKYKKYSELIILYQTKGLHSKALELLQKQSDDSDSNLKGPERTIQYLQNIGSNNIDIILQFSDWVLKKYPEEGLTIFTEDVAEVEHLPRPKVLDFLIRNHKNLIIPYMEHVIHVWNDTNAICHNALIHQYREKLQKYNSMSMQADEQTAQNTKTKLLEFLEQSKYYTPETVLVHFPLDGFFEERAIVLGKLGRHEQVLSMYVTVLDDVNRAIEYCDKVYKSKNENCDQIYVILLRLLIDPPDSWLAGLGDVSKPAPNLEKVIEILNKNAAQIATPDVLKVLPDEIPIHRISNFLVTALDKAISNRRLYQVNRGLLYAKLLKIQQQRIFYESQNITLTEFNICGVCKKRFGNQSAFVRCPNGEIVHYSCHNHKAD</sequence>
<comment type="similarity">
    <text evidence="3">Belongs to the VAM6/VPS39 family.</text>
</comment>
<feature type="domain" description="CNH" evidence="5">
    <location>
        <begin position="23"/>
        <end position="317"/>
    </location>
</feature>
<keyword evidence="2" id="KW-0472">Membrane</keyword>